<dbReference type="GO" id="GO:0009103">
    <property type="term" value="P:lipopolysaccharide biosynthetic process"/>
    <property type="evidence" value="ECO:0007669"/>
    <property type="project" value="TreeGrafter"/>
</dbReference>
<comment type="caution">
    <text evidence="3">The sequence shown here is derived from an EMBL/GenBank/DDBJ whole genome shotgun (WGS) entry which is preliminary data.</text>
</comment>
<feature type="transmembrane region" description="Helical" evidence="1">
    <location>
        <begin position="235"/>
        <end position="253"/>
    </location>
</feature>
<feature type="transmembrane region" description="Helical" evidence="1">
    <location>
        <begin position="295"/>
        <end position="316"/>
    </location>
</feature>
<feature type="transmembrane region" description="Helical" evidence="1">
    <location>
        <begin position="204"/>
        <end position="223"/>
    </location>
</feature>
<evidence type="ECO:0000313" key="3">
    <source>
        <dbReference type="EMBL" id="KWT65543.1"/>
    </source>
</evidence>
<dbReference type="PANTHER" id="PTHR23028:SF53">
    <property type="entry name" value="ACYL_TRANSF_3 DOMAIN-CONTAINING PROTEIN"/>
    <property type="match status" value="1"/>
</dbReference>
<keyword evidence="1" id="KW-0812">Transmembrane</keyword>
<feature type="transmembrane region" description="Helical" evidence="1">
    <location>
        <begin position="20"/>
        <end position="38"/>
    </location>
</feature>
<dbReference type="GO" id="GO:0016747">
    <property type="term" value="F:acyltransferase activity, transferring groups other than amino-acyl groups"/>
    <property type="evidence" value="ECO:0007669"/>
    <property type="project" value="InterPro"/>
</dbReference>
<keyword evidence="1" id="KW-0472">Membrane</keyword>
<feature type="transmembrane region" description="Helical" evidence="1">
    <location>
        <begin position="59"/>
        <end position="82"/>
    </location>
</feature>
<feature type="transmembrane region" description="Helical" evidence="1">
    <location>
        <begin position="273"/>
        <end position="289"/>
    </location>
</feature>
<keyword evidence="1" id="KW-1133">Transmembrane helix</keyword>
<dbReference type="Pfam" id="PF01757">
    <property type="entry name" value="Acyl_transf_3"/>
    <property type="match status" value="1"/>
</dbReference>
<feature type="transmembrane region" description="Helical" evidence="1">
    <location>
        <begin position="132"/>
        <end position="148"/>
    </location>
</feature>
<dbReference type="GO" id="GO:0016020">
    <property type="term" value="C:membrane"/>
    <property type="evidence" value="ECO:0007669"/>
    <property type="project" value="TreeGrafter"/>
</dbReference>
<dbReference type="InterPro" id="IPR002656">
    <property type="entry name" value="Acyl_transf_3_dom"/>
</dbReference>
<dbReference type="PATRIC" id="fig|121290.4.peg.71"/>
<evidence type="ECO:0000259" key="2">
    <source>
        <dbReference type="Pfam" id="PF01757"/>
    </source>
</evidence>
<dbReference type="STRING" id="121290.APY04_2781"/>
<gene>
    <name evidence="3" type="ORF">APY04_2781</name>
</gene>
<dbReference type="Proteomes" id="UP000059074">
    <property type="component" value="Unassembled WGS sequence"/>
</dbReference>
<proteinExistence type="predicted"/>
<name>A0A109BB54_HYPSL</name>
<feature type="transmembrane region" description="Helical" evidence="1">
    <location>
        <begin position="181"/>
        <end position="197"/>
    </location>
</feature>
<accession>A0A109BB54</accession>
<dbReference type="InterPro" id="IPR050879">
    <property type="entry name" value="Acyltransferase_3"/>
</dbReference>
<dbReference type="AlphaFoldDB" id="A0A109BB54"/>
<protein>
    <recommendedName>
        <fullName evidence="2">Acyltransferase 3 domain-containing protein</fullName>
    </recommendedName>
</protein>
<feature type="transmembrane region" description="Helical" evidence="1">
    <location>
        <begin position="155"/>
        <end position="175"/>
    </location>
</feature>
<evidence type="ECO:0000313" key="4">
    <source>
        <dbReference type="Proteomes" id="UP000059074"/>
    </source>
</evidence>
<sequence>MHFEKLRVEQATLEAFEIGTIAVCVFFAISGYVISNAIDVHYARRPGAFMLNRINRIAPAYLAVVIIALLILPVLLSTYSLVDHSGNQASSVAALSLANAAKNFMAVVPLTNKIAPPEFIFVPFVWAVRTEVMFYVVACLICLLAMLIRSSYGRVGFVFGVLALVAAYVEIATGLFGFPTFRVAPFFVLGAALYYIVKAPNLGNVGLAIAAVVGVVLETLTRSPQHEVLGFDRNLSGQAMLLIATLIVFFLLAKRGPMRSRWDTLGGQLSYPVYLAHSIPLFVCLTMGANVAPSIWWWLAAVLATAVLSFTLVWTIERPFARLRATIRSSSNGDKTIVGAPAF</sequence>
<organism evidence="3 4">
    <name type="scientific">Hyphomicrobium sulfonivorans</name>
    <dbReference type="NCBI Taxonomy" id="121290"/>
    <lineage>
        <taxon>Bacteria</taxon>
        <taxon>Pseudomonadati</taxon>
        <taxon>Pseudomonadota</taxon>
        <taxon>Alphaproteobacteria</taxon>
        <taxon>Hyphomicrobiales</taxon>
        <taxon>Hyphomicrobiaceae</taxon>
        <taxon>Hyphomicrobium</taxon>
    </lineage>
</organism>
<evidence type="ECO:0000256" key="1">
    <source>
        <dbReference type="SAM" id="Phobius"/>
    </source>
</evidence>
<dbReference type="EMBL" id="LMTR01000078">
    <property type="protein sequence ID" value="KWT65543.1"/>
    <property type="molecule type" value="Genomic_DNA"/>
</dbReference>
<reference evidence="3 4" key="1">
    <citation type="submission" date="2015-10" db="EMBL/GenBank/DDBJ databases">
        <title>Transcriptomic analysis of a linuron degrading triple-species bacterial consortium.</title>
        <authorList>
            <person name="Albers P."/>
        </authorList>
    </citation>
    <scope>NUCLEOTIDE SEQUENCE [LARGE SCALE GENOMIC DNA]</scope>
    <source>
        <strain evidence="3 4">WDL6</strain>
    </source>
</reference>
<dbReference type="PANTHER" id="PTHR23028">
    <property type="entry name" value="ACETYLTRANSFERASE"/>
    <property type="match status" value="1"/>
</dbReference>
<keyword evidence="4" id="KW-1185">Reference proteome</keyword>
<feature type="domain" description="Acyltransferase 3" evidence="2">
    <location>
        <begin position="13"/>
        <end position="314"/>
    </location>
</feature>